<name>A0A1I6J2T0_9FIRM</name>
<evidence type="ECO:0000313" key="3">
    <source>
        <dbReference type="Proteomes" id="UP000199659"/>
    </source>
</evidence>
<organism evidence="2 3">
    <name type="scientific">Anaeromicropila populeti</name>
    <dbReference type="NCBI Taxonomy" id="37658"/>
    <lineage>
        <taxon>Bacteria</taxon>
        <taxon>Bacillati</taxon>
        <taxon>Bacillota</taxon>
        <taxon>Clostridia</taxon>
        <taxon>Lachnospirales</taxon>
        <taxon>Lachnospiraceae</taxon>
        <taxon>Anaeromicropila</taxon>
    </lineage>
</organism>
<dbReference type="InterPro" id="IPR019301">
    <property type="entry name" value="Flagellar_prot_FlgJ_N"/>
</dbReference>
<dbReference type="AlphaFoldDB" id="A0A1I6J2T0"/>
<protein>
    <submittedName>
        <fullName evidence="2">Flagellar protein FlgJ</fullName>
    </submittedName>
</protein>
<keyword evidence="2" id="KW-0969">Cilium</keyword>
<dbReference type="STRING" id="37658.SAMN05661086_01393"/>
<sequence length="113" mass="12769">MSISIGNSNLDLYQSSSLSSTNKAQNLQNTLSESQLVNSTDEELLDVCKSFESYFVEQVFKAMKKTVQSSDEDNEYMKYFGDMMTESYAEEATENSGYGIAQMLYESMKRNGL</sequence>
<dbReference type="Pfam" id="PF10135">
    <property type="entry name" value="Rod-binding"/>
    <property type="match status" value="1"/>
</dbReference>
<proteinExistence type="predicted"/>
<feature type="domain" description="Flagellar protein FlgJ N-terminal" evidence="1">
    <location>
        <begin position="61"/>
        <end position="106"/>
    </location>
</feature>
<keyword evidence="2" id="KW-0966">Cell projection</keyword>
<dbReference type="RefSeq" id="WP_092559963.1">
    <property type="nucleotide sequence ID" value="NZ_FOYZ01000004.1"/>
</dbReference>
<dbReference type="OrthoDB" id="9796740at2"/>
<keyword evidence="3" id="KW-1185">Reference proteome</keyword>
<evidence type="ECO:0000259" key="1">
    <source>
        <dbReference type="Pfam" id="PF10135"/>
    </source>
</evidence>
<accession>A0A1I6J2T0</accession>
<gene>
    <name evidence="2" type="ORF">SAMN05661086_01393</name>
</gene>
<reference evidence="2 3" key="1">
    <citation type="submission" date="2016-10" db="EMBL/GenBank/DDBJ databases">
        <authorList>
            <person name="de Groot N.N."/>
        </authorList>
    </citation>
    <scope>NUCLEOTIDE SEQUENCE [LARGE SCALE GENOMIC DNA]</scope>
    <source>
        <strain evidence="2 3">743A</strain>
    </source>
</reference>
<keyword evidence="2" id="KW-0282">Flagellum</keyword>
<evidence type="ECO:0000313" key="2">
    <source>
        <dbReference type="EMBL" id="SFR73258.1"/>
    </source>
</evidence>
<dbReference type="EMBL" id="FOYZ01000004">
    <property type="protein sequence ID" value="SFR73258.1"/>
    <property type="molecule type" value="Genomic_DNA"/>
</dbReference>
<dbReference type="Proteomes" id="UP000199659">
    <property type="component" value="Unassembled WGS sequence"/>
</dbReference>